<dbReference type="Proteomes" id="UP000682733">
    <property type="component" value="Unassembled WGS sequence"/>
</dbReference>
<evidence type="ECO:0000256" key="8">
    <source>
        <dbReference type="ARBA" id="ARBA00022982"/>
    </source>
</evidence>
<keyword evidence="5" id="KW-0813">Transport</keyword>
<evidence type="ECO:0000256" key="1">
    <source>
        <dbReference type="ARBA" id="ARBA00003195"/>
    </source>
</evidence>
<evidence type="ECO:0000256" key="6">
    <source>
        <dbReference type="ARBA" id="ARBA00022660"/>
    </source>
</evidence>
<sequence length="102" mass="11366">MSATAAATAVKTLRFAPAVKELRLHLCQTSSTSKGVRDFIEKFYVNIKKQNPHTPLLIRECSGISPCLWTRYDFGVEKQIQLAGMNAEQVLNAIEKLATKTK</sequence>
<reference evidence="16" key="1">
    <citation type="submission" date="2021-02" db="EMBL/GenBank/DDBJ databases">
        <authorList>
            <person name="Nowell W R."/>
        </authorList>
    </citation>
    <scope>NUCLEOTIDE SEQUENCE</scope>
</reference>
<dbReference type="InterPro" id="IPR007741">
    <property type="entry name" value="Ribosomal_mL43/mS25/NADH_DH"/>
</dbReference>
<evidence type="ECO:0000313" key="17">
    <source>
        <dbReference type="Proteomes" id="UP000682733"/>
    </source>
</evidence>
<protein>
    <recommendedName>
        <fullName evidence="4">NADH dehydrogenase [ubiquinone] 1 alpha subcomplex subunit 2</fullName>
    </recommendedName>
    <alternativeName>
        <fullName evidence="11">Complex I-B8</fullName>
    </alternativeName>
    <alternativeName>
        <fullName evidence="12">NADH-ubiquinone oxidoreductase B8 subunit</fullName>
    </alternativeName>
</protein>
<keyword evidence="6" id="KW-0679">Respiratory chain</keyword>
<evidence type="ECO:0000256" key="12">
    <source>
        <dbReference type="ARBA" id="ARBA00032513"/>
    </source>
</evidence>
<dbReference type="GO" id="GO:0005743">
    <property type="term" value="C:mitochondrial inner membrane"/>
    <property type="evidence" value="ECO:0007669"/>
    <property type="project" value="UniProtKB-SubCell"/>
</dbReference>
<keyword evidence="9" id="KW-0496">Mitochondrion</keyword>
<evidence type="ECO:0000256" key="7">
    <source>
        <dbReference type="ARBA" id="ARBA00022792"/>
    </source>
</evidence>
<dbReference type="EMBL" id="CAJOBA010005852">
    <property type="protein sequence ID" value="CAF3756207.1"/>
    <property type="molecule type" value="Genomic_DNA"/>
</dbReference>
<evidence type="ECO:0000259" key="14">
    <source>
        <dbReference type="SMART" id="SM00916"/>
    </source>
</evidence>
<dbReference type="Pfam" id="PF05047">
    <property type="entry name" value="L51_S25_CI-B8"/>
    <property type="match status" value="1"/>
</dbReference>
<name>A0A8S2IK79_9BILA</name>
<proteinExistence type="inferred from homology"/>
<gene>
    <name evidence="15" type="ORF">OVA965_LOCUS13824</name>
    <name evidence="16" type="ORF">TMI583_LOCUS13828</name>
</gene>
<dbReference type="PANTHER" id="PTHR12878">
    <property type="entry name" value="NADH-UBIQUINONE OXIDOREDUCTASE B8 SUBUNIT"/>
    <property type="match status" value="1"/>
</dbReference>
<feature type="domain" description="Ribosomal protein/NADH dehydrogenase" evidence="14">
    <location>
        <begin position="28"/>
        <end position="101"/>
    </location>
</feature>
<comment type="subcellular location">
    <subcellularLocation>
        <location evidence="2">Mitochondrion inner membrane</location>
        <topology evidence="2">Peripheral membrane protein</topology>
        <orientation evidence="2">Matrix side</orientation>
    </subcellularLocation>
</comment>
<dbReference type="Gene3D" id="3.40.30.10">
    <property type="entry name" value="Glutaredoxin"/>
    <property type="match status" value="1"/>
</dbReference>
<dbReference type="InterPro" id="IPR016464">
    <property type="entry name" value="NADH_Ub_cplx-1_asu_su-2"/>
</dbReference>
<evidence type="ECO:0000256" key="9">
    <source>
        <dbReference type="ARBA" id="ARBA00023128"/>
    </source>
</evidence>
<dbReference type="SMART" id="SM00916">
    <property type="entry name" value="L51_S25_CI-B8"/>
    <property type="match status" value="1"/>
</dbReference>
<keyword evidence="10" id="KW-0472">Membrane</keyword>
<evidence type="ECO:0000256" key="10">
    <source>
        <dbReference type="ARBA" id="ARBA00023136"/>
    </source>
</evidence>
<keyword evidence="13" id="KW-1015">Disulfide bond</keyword>
<organism evidence="16 17">
    <name type="scientific">Didymodactylos carnosus</name>
    <dbReference type="NCBI Taxonomy" id="1234261"/>
    <lineage>
        <taxon>Eukaryota</taxon>
        <taxon>Metazoa</taxon>
        <taxon>Spiralia</taxon>
        <taxon>Gnathifera</taxon>
        <taxon>Rotifera</taxon>
        <taxon>Eurotatoria</taxon>
        <taxon>Bdelloidea</taxon>
        <taxon>Philodinida</taxon>
        <taxon>Philodinidae</taxon>
        <taxon>Didymodactylos</taxon>
    </lineage>
</organism>
<dbReference type="PIRSF" id="PIRSF005822">
    <property type="entry name" value="NDUA2"/>
    <property type="match status" value="1"/>
</dbReference>
<evidence type="ECO:0000256" key="3">
    <source>
        <dbReference type="ARBA" id="ARBA00008939"/>
    </source>
</evidence>
<evidence type="ECO:0000256" key="2">
    <source>
        <dbReference type="ARBA" id="ARBA00004443"/>
    </source>
</evidence>
<comment type="caution">
    <text evidence="16">The sequence shown here is derived from an EMBL/GenBank/DDBJ whole genome shotgun (WGS) entry which is preliminary data.</text>
</comment>
<keyword evidence="8" id="KW-0249">Electron transport</keyword>
<evidence type="ECO:0000256" key="11">
    <source>
        <dbReference type="ARBA" id="ARBA00031441"/>
    </source>
</evidence>
<dbReference type="SUPFAM" id="SSF52833">
    <property type="entry name" value="Thioredoxin-like"/>
    <property type="match status" value="1"/>
</dbReference>
<dbReference type="PANTHER" id="PTHR12878:SF0">
    <property type="entry name" value="NADH DEHYDROGENASE [UBIQUINONE] 1 ALPHA SUBCOMPLEX SUBUNIT 2"/>
    <property type="match status" value="1"/>
</dbReference>
<accession>A0A8S2IK79</accession>
<keyword evidence="7" id="KW-0999">Mitochondrion inner membrane</keyword>
<evidence type="ECO:0000256" key="13">
    <source>
        <dbReference type="PIRSR" id="PIRSR005822-1"/>
    </source>
</evidence>
<evidence type="ECO:0000313" key="16">
    <source>
        <dbReference type="EMBL" id="CAF3756207.1"/>
    </source>
</evidence>
<comment type="similarity">
    <text evidence="3">Belongs to the complex I NDUFA2 subunit family.</text>
</comment>
<evidence type="ECO:0000256" key="4">
    <source>
        <dbReference type="ARBA" id="ARBA00016394"/>
    </source>
</evidence>
<dbReference type="EMBL" id="CAJNOK010005844">
    <property type="protein sequence ID" value="CAF0985865.1"/>
    <property type="molecule type" value="Genomic_DNA"/>
</dbReference>
<dbReference type="AlphaFoldDB" id="A0A8S2IK79"/>
<dbReference type="Proteomes" id="UP000677228">
    <property type="component" value="Unassembled WGS sequence"/>
</dbReference>
<feature type="disulfide bond" description="Redox-active" evidence="13">
    <location>
        <begin position="27"/>
        <end position="61"/>
    </location>
</feature>
<evidence type="ECO:0000313" key="15">
    <source>
        <dbReference type="EMBL" id="CAF0985865.1"/>
    </source>
</evidence>
<dbReference type="InterPro" id="IPR036249">
    <property type="entry name" value="Thioredoxin-like_sf"/>
</dbReference>
<comment type="function">
    <text evidence="1">Accessory subunit of the mitochondrial membrane respiratory chain NADH dehydrogenase (Complex I), that is believed not to be involved in catalysis. Complex I functions in the transfer of electrons from NADH to the respiratory chain. The immediate electron acceptor for the enzyme is believed to be ubiquinone.</text>
</comment>
<evidence type="ECO:0000256" key="5">
    <source>
        <dbReference type="ARBA" id="ARBA00022448"/>
    </source>
</evidence>